<dbReference type="SUPFAM" id="SSF52425">
    <property type="entry name" value="Cryptochrome/photolyase, N-terminal domain"/>
    <property type="match status" value="1"/>
</dbReference>
<dbReference type="InterPro" id="IPR036155">
    <property type="entry name" value="Crypto/Photolyase_N_sf"/>
</dbReference>
<evidence type="ECO:0008006" key="3">
    <source>
        <dbReference type="Google" id="ProtNLM"/>
    </source>
</evidence>
<reference evidence="1 2" key="1">
    <citation type="journal article" date="2015" name="J. Virol.">
        <title>Salmon gill poxvirus, the deepest representative of the Chordopoxvirinae.</title>
        <authorList>
            <person name="Gjessing M.C."/>
            <person name="Yutin N."/>
            <person name="Tengs T."/>
            <person name="Senkevich T."/>
            <person name="Koonin E.V."/>
            <person name="Ronning H.P."/>
            <person name="Alarson M."/>
            <person name="Ylving S."/>
            <person name="Lie K.-I."/>
            <person name="Saure B."/>
            <person name="Tran L."/>
            <person name="Moss B."/>
            <person name="Dale O.B."/>
        </authorList>
    </citation>
    <scope>NUCLEOTIDE SEQUENCE [LARGE SCALE GENOMIC DNA]</scope>
    <source>
        <strain evidence="1">2012-04-F277-L3G</strain>
    </source>
</reference>
<proteinExistence type="predicted"/>
<organism evidence="1 2">
    <name type="scientific">Salmon gill poxvirus</name>
    <dbReference type="NCBI Taxonomy" id="1680908"/>
    <lineage>
        <taxon>Viruses</taxon>
        <taxon>Varidnaviria</taxon>
        <taxon>Bamfordvirae</taxon>
        <taxon>Nucleocytoviricota</taxon>
        <taxon>Pokkesviricetes</taxon>
        <taxon>Chitovirales</taxon>
        <taxon>Poxviridae</taxon>
        <taxon>Chordopoxvirinae</taxon>
        <taxon>Salmonpoxvirus</taxon>
        <taxon>Salmonpoxvirus gillpox</taxon>
        <taxon>Salmon gillpox virus</taxon>
    </lineage>
</organism>
<dbReference type="RefSeq" id="YP_009162549.1">
    <property type="nucleotide sequence ID" value="NC_027707.1"/>
</dbReference>
<dbReference type="KEGG" id="vg:25392344"/>
<dbReference type="EMBL" id="KT159937">
    <property type="protein sequence ID" value="AKR04301.1"/>
    <property type="molecule type" value="Genomic_DNA"/>
</dbReference>
<name>A0A0H4XWU2_9POXV</name>
<dbReference type="Proteomes" id="UP000105007">
    <property type="component" value="Segment"/>
</dbReference>
<protein>
    <recommendedName>
        <fullName evidence="3">Photolyase/cryptochrome alpha/beta domain-containing protein</fullName>
    </recommendedName>
</protein>
<dbReference type="GeneID" id="25392344"/>
<evidence type="ECO:0000313" key="1">
    <source>
        <dbReference type="EMBL" id="AKR04301.1"/>
    </source>
</evidence>
<gene>
    <name evidence="1" type="ORF">SGPV177</name>
</gene>
<accession>A0A0H4XWU2</accession>
<keyword evidence="2" id="KW-1185">Reference proteome</keyword>
<evidence type="ECO:0000313" key="2">
    <source>
        <dbReference type="Proteomes" id="UP000105007"/>
    </source>
</evidence>
<sequence length="662" mass="77104">MSKKSQPKTKVIFIFRNDLRWTNNPTLSFLEELVPNMELIPLMCMASEDFIPSPSRILKTKLKLDWAFQNKVHVVSEIESLLIKLKPDLIGFNRFPDPGDSYDNKLLIDFCNSQKISWVSFQTGSIWDSPANDNVYIDNITGTYRVYTGPKTFPTDNLYKSINYFVEYLKEKEPDINMYTRFKSPRKYIKELDIGNDIYNLLKKQLFELPNYTKKILGTVGLDKLTLKQLPYTNSFMYTNQHDPRNTGMCESYKTIFNPETIHDQYDTSVIYKSILDFVSDPGMETDVFTFNVTLKPNPGIVQINLWLSLGFISHGELYKAILLQKNLDKKSLMLSWLFTREYVYHKNSLSDITDCKISLFTYKPRVDPDNMLIMTRPRIKRDSPGGMKICKSDLSQLQESIIAKKEELEKCMMIYDSVDTTETGTVSYKLPTDINHLSQKIAYLKTHSVVNINKIINHNRIICQKRLENLKKDADHVRNVKVQLKALKLSESGMSVQTNKIQENTSVVFGVHTTNFPVPWEHEDVLKKLLFKDSRYDTIYHQCIGIVNISDMENWWRHNICEINQTGVGQPRKCNQYFKELRHALLNCLIQTGSLNRDGLILFGSTWNHLKFYAEFTKLLETFMLDYDFLTCKYIYENSIISLPSLNLIGNEMGDFIEKWL</sequence>